<dbReference type="GeneID" id="4566380"/>
<dbReference type="PANTHER" id="PTHR10984:SF81">
    <property type="entry name" value="ER-DERIVED VESICLES PROTEIN ERV41"/>
    <property type="match status" value="1"/>
</dbReference>
<dbReference type="STRING" id="246410.A0A0E1S495"/>
<reference evidence="9" key="1">
    <citation type="journal article" date="2009" name="Genome Res.">
        <title>Comparative genomic analyses of the human fungal pathogens Coccidioides and their relatives.</title>
        <authorList>
            <person name="Sharpton T.J."/>
            <person name="Stajich J.E."/>
            <person name="Rounsley S.D."/>
            <person name="Gardner M.J."/>
            <person name="Wortman J.R."/>
            <person name="Jordar V.S."/>
            <person name="Maiti R."/>
            <person name="Kodira C.D."/>
            <person name="Neafsey D.E."/>
            <person name="Zeng Q."/>
            <person name="Hung C.-Y."/>
            <person name="McMahan C."/>
            <person name="Muszewska A."/>
            <person name="Grynberg M."/>
            <person name="Mandel M.A."/>
            <person name="Kellner E.M."/>
            <person name="Barker B.M."/>
            <person name="Galgiani J.N."/>
            <person name="Orbach M.J."/>
            <person name="Kirkland T.N."/>
            <person name="Cole G.T."/>
            <person name="Henn M.R."/>
            <person name="Birren B.W."/>
            <person name="Taylor J.W."/>
        </authorList>
    </citation>
    <scope>NUCLEOTIDE SEQUENCE [LARGE SCALE GENOMIC DNA]</scope>
    <source>
        <strain evidence="9">RS</strain>
    </source>
</reference>
<proteinExistence type="inferred from homology"/>
<feature type="domain" description="Endoplasmic reticulum vesicle transporter C-terminal" evidence="6">
    <location>
        <begin position="187"/>
        <end position="368"/>
    </location>
</feature>
<dbReference type="InterPro" id="IPR039542">
    <property type="entry name" value="Erv_N"/>
</dbReference>
<reference evidence="9" key="2">
    <citation type="journal article" date="2010" name="Genome Res.">
        <title>Population genomic sequencing of Coccidioides fungi reveals recent hybridization and transposon control.</title>
        <authorList>
            <person name="Neafsey D.E."/>
            <person name="Barker B.M."/>
            <person name="Sharpton T.J."/>
            <person name="Stajich J.E."/>
            <person name="Park D.J."/>
            <person name="Whiston E."/>
            <person name="Hung C.-Y."/>
            <person name="McMahan C."/>
            <person name="White J."/>
            <person name="Sykes S."/>
            <person name="Heiman D."/>
            <person name="Young S."/>
            <person name="Zeng Q."/>
            <person name="Abouelleil A."/>
            <person name="Aftuck L."/>
            <person name="Bessette D."/>
            <person name="Brown A."/>
            <person name="FitzGerald M."/>
            <person name="Lui A."/>
            <person name="Macdonald J.P."/>
            <person name="Priest M."/>
            <person name="Orbach M.J."/>
            <person name="Galgiani J.N."/>
            <person name="Kirkland T.N."/>
            <person name="Cole G.T."/>
            <person name="Birren B.W."/>
            <person name="Henn M.R."/>
            <person name="Taylor J.W."/>
            <person name="Rounsley S.D."/>
        </authorList>
    </citation>
    <scope>GENOME REANNOTATION</scope>
    <source>
        <strain evidence="9">RS</strain>
    </source>
</reference>
<dbReference type="InterPro" id="IPR012936">
    <property type="entry name" value="Erv_C"/>
</dbReference>
<evidence type="ECO:0000259" key="6">
    <source>
        <dbReference type="Pfam" id="PF07970"/>
    </source>
</evidence>
<dbReference type="InterPro" id="IPR045888">
    <property type="entry name" value="Erv"/>
</dbReference>
<keyword evidence="3 5" id="KW-1133">Transmembrane helix</keyword>
<protein>
    <recommendedName>
        <fullName evidence="5">Endoplasmic reticulum-Golgi intermediate compartment protein</fullName>
    </recommendedName>
</protein>
<dbReference type="GO" id="GO:0006890">
    <property type="term" value="P:retrograde vesicle-mediated transport, Golgi to endoplasmic reticulum"/>
    <property type="evidence" value="ECO:0007669"/>
    <property type="project" value="TreeGrafter"/>
</dbReference>
<dbReference type="VEuPathDB" id="FungiDB:CIMG_00135"/>
<dbReference type="Pfam" id="PF07970">
    <property type="entry name" value="COPIIcoated_ERV"/>
    <property type="match status" value="1"/>
</dbReference>
<keyword evidence="5" id="KW-0256">Endoplasmic reticulum</keyword>
<comment type="caution">
    <text evidence="5">Lacks conserved residue(s) required for the propagation of feature annotation.</text>
</comment>
<keyword evidence="5" id="KW-0813">Transport</keyword>
<comment type="similarity">
    <text evidence="5">Belongs to the ERGIC family.</text>
</comment>
<sequence>MNGFADHGLDEDAFGENSGIAAGLRTFDAFPKTKPTYTTASRRGGQWTVFIFLFCGMLVLSELISWHGGTENHHFSVEKGVSEEIQLNLDLVVRMPCDSLRVNMQDAAGDFILAAELLHKTPTSWDAWNREMNFAGKGGSRQYQTLSAEDDVRLAEQEEDQHVGHVLGEVRRSWKRQFPPGPKLKRKDVVDSCRIYGSLEGNKVQGNFHITAKGLGYYDPTGMVNVNDMNFTHLITELSFGPHYPTLLNPLDKTVAATKDKFYKYQYYLSVVPTIYTRAGTVDPYSQRLPDPSTITVSQRKNTIFTNQYAVTSQSRTISQGPYSVPGIFFKFDIEPILLVVSEERGSLLALLVRLVNVVSGVLVAGGWVFNFALWAVELWGRKRRGANLGVLGNHEAEE</sequence>
<dbReference type="OMA" id="MTNHYLR"/>
<evidence type="ECO:0000256" key="3">
    <source>
        <dbReference type="ARBA" id="ARBA00022989"/>
    </source>
</evidence>
<name>A0A0E1S495_COCIM</name>
<feature type="transmembrane region" description="Helical" evidence="5">
    <location>
        <begin position="355"/>
        <end position="377"/>
    </location>
</feature>
<comment type="function">
    <text evidence="5">Plays a role in transport between endoplasmic reticulum and Golgi.</text>
</comment>
<dbReference type="GO" id="GO:0000139">
    <property type="term" value="C:Golgi membrane"/>
    <property type="evidence" value="ECO:0007669"/>
    <property type="project" value="UniProtKB-SubCell"/>
</dbReference>
<dbReference type="PANTHER" id="PTHR10984">
    <property type="entry name" value="ENDOPLASMIC RETICULUM-GOLGI INTERMEDIATE COMPARTMENT PROTEIN"/>
    <property type="match status" value="1"/>
</dbReference>
<dbReference type="AlphaFoldDB" id="A0A0E1S495"/>
<evidence type="ECO:0000256" key="1">
    <source>
        <dbReference type="ARBA" id="ARBA00004370"/>
    </source>
</evidence>
<evidence type="ECO:0000259" key="7">
    <source>
        <dbReference type="Pfam" id="PF13850"/>
    </source>
</evidence>
<evidence type="ECO:0000256" key="4">
    <source>
        <dbReference type="ARBA" id="ARBA00023136"/>
    </source>
</evidence>
<evidence type="ECO:0000256" key="2">
    <source>
        <dbReference type="ARBA" id="ARBA00022692"/>
    </source>
</evidence>
<dbReference type="InParanoid" id="A0A0E1S495"/>
<dbReference type="GO" id="GO:0006888">
    <property type="term" value="P:endoplasmic reticulum to Golgi vesicle-mediated transport"/>
    <property type="evidence" value="ECO:0007669"/>
    <property type="project" value="UniProtKB-UniRule"/>
</dbReference>
<keyword evidence="2 5" id="KW-0812">Transmembrane</keyword>
<keyword evidence="5" id="KW-0333">Golgi apparatus</keyword>
<dbReference type="RefSeq" id="XP_001246364.1">
    <property type="nucleotide sequence ID" value="XM_001246363.2"/>
</dbReference>
<dbReference type="GO" id="GO:0005789">
    <property type="term" value="C:endoplasmic reticulum membrane"/>
    <property type="evidence" value="ECO:0007669"/>
    <property type="project" value="UniProtKB-SubCell"/>
</dbReference>
<dbReference type="KEGG" id="cim:CIMG_00135"/>
<accession>A0A0E1S495</accession>
<keyword evidence="4 5" id="KW-0472">Membrane</keyword>
<organism evidence="8 9">
    <name type="scientific">Coccidioides immitis (strain RS)</name>
    <name type="common">Valley fever fungus</name>
    <dbReference type="NCBI Taxonomy" id="246410"/>
    <lineage>
        <taxon>Eukaryota</taxon>
        <taxon>Fungi</taxon>
        <taxon>Dikarya</taxon>
        <taxon>Ascomycota</taxon>
        <taxon>Pezizomycotina</taxon>
        <taxon>Eurotiomycetes</taxon>
        <taxon>Eurotiomycetidae</taxon>
        <taxon>Onygenales</taxon>
        <taxon>Onygenaceae</taxon>
        <taxon>Coccidioides</taxon>
    </lineage>
</organism>
<dbReference type="EMBL" id="GG704911">
    <property type="protein sequence ID" value="EAS34781.1"/>
    <property type="molecule type" value="Genomic_DNA"/>
</dbReference>
<feature type="domain" description="Endoplasmic reticulum vesicle transporter N-terminal" evidence="7">
    <location>
        <begin position="24"/>
        <end position="111"/>
    </location>
</feature>
<evidence type="ECO:0000256" key="5">
    <source>
        <dbReference type="RuleBase" id="RU369013"/>
    </source>
</evidence>
<dbReference type="OrthoDB" id="5541786at2759"/>
<evidence type="ECO:0000313" key="9">
    <source>
        <dbReference type="Proteomes" id="UP000001261"/>
    </source>
</evidence>
<comment type="subcellular location">
    <subcellularLocation>
        <location evidence="5">Endoplasmic reticulum membrane</location>
        <topology evidence="5">Multi-pass membrane protein</topology>
    </subcellularLocation>
    <subcellularLocation>
        <location evidence="5">Endoplasmic reticulum-Golgi intermediate compartment membrane</location>
        <topology evidence="5">Multi-pass membrane protein</topology>
    </subcellularLocation>
    <subcellularLocation>
        <location evidence="5">Golgi apparatus membrane</location>
        <topology evidence="5">Multi-pass membrane protein</topology>
    </subcellularLocation>
    <subcellularLocation>
        <location evidence="1">Membrane</location>
    </subcellularLocation>
</comment>
<evidence type="ECO:0000313" key="8">
    <source>
        <dbReference type="EMBL" id="EAS34781.1"/>
    </source>
</evidence>
<keyword evidence="5" id="KW-0931">ER-Golgi transport</keyword>
<dbReference type="Proteomes" id="UP000001261">
    <property type="component" value="Unassembled WGS sequence"/>
</dbReference>
<dbReference type="GO" id="GO:0030134">
    <property type="term" value="C:COPII-coated ER to Golgi transport vesicle"/>
    <property type="evidence" value="ECO:0007669"/>
    <property type="project" value="TreeGrafter"/>
</dbReference>
<keyword evidence="9" id="KW-1185">Reference proteome</keyword>
<dbReference type="Pfam" id="PF13850">
    <property type="entry name" value="ERGIC_N"/>
    <property type="match status" value="1"/>
</dbReference>
<dbReference type="FunCoup" id="A0A0E1S495">
    <property type="interactions" value="345"/>
</dbReference>
<dbReference type="GO" id="GO:0033116">
    <property type="term" value="C:endoplasmic reticulum-Golgi intermediate compartment membrane"/>
    <property type="evidence" value="ECO:0007669"/>
    <property type="project" value="UniProtKB-SubCell"/>
</dbReference>
<gene>
    <name evidence="8" type="ORF">CIMG_00135</name>
</gene>